<dbReference type="InterPro" id="IPR011063">
    <property type="entry name" value="TilS/TtcA_N"/>
</dbReference>
<feature type="domain" description="tRNA(Ile)-lysidine/2-thiocytidine synthase N-terminal" evidence="3">
    <location>
        <begin position="69"/>
        <end position="247"/>
    </location>
</feature>
<dbReference type="InterPro" id="IPR035107">
    <property type="entry name" value="tRNA_thiolation_TtcA_Ctu1"/>
</dbReference>
<keyword evidence="1" id="KW-0808">Transferase</keyword>
<sequence length="250" mass="28667">MGCKAKLEATGTLKQGLKKHDKCLKCSRQAKVLLPYGPQKFCEKHFVELIEKRFRKTVRRYSLIKRNEKLVVAVSGGKDSLTALYLTNKFFRNSNKIVALLIDEGIKGYRDRALKLAVKNCRAWEIPYKLVKFKDEFGFTMSTIYKKMKKSAINLGSPCAFCGTLRRTVMNRYAKRLHADKLITGHNLDDELQSILMNACDNDLARFLRCGPISGVKSFKQFVQRVKPLCEIPENEIILYADFVGIEHYS</sequence>
<gene>
    <name evidence="4" type="ORF">DRO07_02940</name>
</gene>
<proteinExistence type="predicted"/>
<comment type="caution">
    <text evidence="4">The sequence shown here is derived from an EMBL/GenBank/DDBJ whole genome shotgun (WGS) entry which is preliminary data.</text>
</comment>
<dbReference type="PIRSF" id="PIRSF004976">
    <property type="entry name" value="ATPase_YdaO"/>
    <property type="match status" value="1"/>
</dbReference>
<feature type="binding site" evidence="2">
    <location>
        <begin position="73"/>
        <end position="75"/>
    </location>
    <ligand>
        <name>ATP</name>
        <dbReference type="ChEBI" id="CHEBI:30616"/>
    </ligand>
</feature>
<dbReference type="GO" id="GO:0005524">
    <property type="term" value="F:ATP binding"/>
    <property type="evidence" value="ECO:0007669"/>
    <property type="project" value="UniProtKB-KW"/>
</dbReference>
<dbReference type="GO" id="GO:0016740">
    <property type="term" value="F:transferase activity"/>
    <property type="evidence" value="ECO:0007669"/>
    <property type="project" value="UniProtKB-KW"/>
</dbReference>
<feature type="binding site" evidence="2">
    <location>
        <position position="79"/>
    </location>
    <ligand>
        <name>ATP</name>
        <dbReference type="ChEBI" id="CHEBI:30616"/>
    </ligand>
</feature>
<feature type="binding site" evidence="2">
    <location>
        <position position="190"/>
    </location>
    <ligand>
        <name>ATP</name>
        <dbReference type="ChEBI" id="CHEBI:30616"/>
    </ligand>
</feature>
<feature type="binding site" evidence="2">
    <location>
        <position position="185"/>
    </location>
    <ligand>
        <name>ATP</name>
        <dbReference type="ChEBI" id="CHEBI:30616"/>
    </ligand>
</feature>
<accession>A0A497JFT4</accession>
<evidence type="ECO:0000256" key="2">
    <source>
        <dbReference type="PIRSR" id="PIRSR004976-51"/>
    </source>
</evidence>
<dbReference type="PANTHER" id="PTHR11807:SF12">
    <property type="entry name" value="CYTOPLASMIC TRNA 2-THIOLATION PROTEIN 1"/>
    <property type="match status" value="1"/>
</dbReference>
<feature type="binding site" evidence="2">
    <location>
        <position position="102"/>
    </location>
    <ligand>
        <name>ATP</name>
        <dbReference type="ChEBI" id="CHEBI:30616"/>
    </ligand>
</feature>
<dbReference type="PANTHER" id="PTHR11807">
    <property type="entry name" value="ATPASES OF THE PP SUPERFAMILY-RELATED"/>
    <property type="match status" value="1"/>
</dbReference>
<name>A0A497JFT4_9ARCH</name>
<protein>
    <recommendedName>
        <fullName evidence="3">tRNA(Ile)-lysidine/2-thiocytidine synthase N-terminal domain-containing protein</fullName>
    </recommendedName>
</protein>
<feature type="non-terminal residue" evidence="4">
    <location>
        <position position="250"/>
    </location>
</feature>
<dbReference type="Pfam" id="PF01171">
    <property type="entry name" value="ATP_bind_3"/>
    <property type="match status" value="1"/>
</dbReference>
<evidence type="ECO:0000259" key="3">
    <source>
        <dbReference type="Pfam" id="PF01171"/>
    </source>
</evidence>
<evidence type="ECO:0000256" key="1">
    <source>
        <dbReference type="ARBA" id="ARBA00022679"/>
    </source>
</evidence>
<dbReference type="EMBL" id="QMWO01000111">
    <property type="protein sequence ID" value="RLG68914.1"/>
    <property type="molecule type" value="Genomic_DNA"/>
</dbReference>
<dbReference type="SUPFAM" id="SSF52402">
    <property type="entry name" value="Adenine nucleotide alpha hydrolases-like"/>
    <property type="match status" value="1"/>
</dbReference>
<evidence type="ECO:0000313" key="4">
    <source>
        <dbReference type="EMBL" id="RLG68914.1"/>
    </source>
</evidence>
<keyword evidence="2" id="KW-0547">Nucleotide-binding</keyword>
<dbReference type="Gene3D" id="3.40.50.620">
    <property type="entry name" value="HUPs"/>
    <property type="match status" value="1"/>
</dbReference>
<reference evidence="4 5" key="1">
    <citation type="submission" date="2018-06" db="EMBL/GenBank/DDBJ databases">
        <title>Extensive metabolic versatility and redundancy in microbially diverse, dynamic hydrothermal sediments.</title>
        <authorList>
            <person name="Dombrowski N."/>
            <person name="Teske A."/>
            <person name="Baker B.J."/>
        </authorList>
    </citation>
    <scope>NUCLEOTIDE SEQUENCE [LARGE SCALE GENOMIC DNA]</scope>
    <source>
        <strain evidence="4">B9_G13</strain>
    </source>
</reference>
<dbReference type="GO" id="GO:0000049">
    <property type="term" value="F:tRNA binding"/>
    <property type="evidence" value="ECO:0007669"/>
    <property type="project" value="TreeGrafter"/>
</dbReference>
<dbReference type="AlphaFoldDB" id="A0A497JFT4"/>
<dbReference type="Proteomes" id="UP000277633">
    <property type="component" value="Unassembled WGS sequence"/>
</dbReference>
<keyword evidence="2" id="KW-0067">ATP-binding</keyword>
<organism evidence="4 5">
    <name type="scientific">Candidatus Iainarchaeum sp</name>
    <dbReference type="NCBI Taxonomy" id="3101447"/>
    <lineage>
        <taxon>Archaea</taxon>
        <taxon>Candidatus Iainarchaeota</taxon>
        <taxon>Candidatus Iainarchaeia</taxon>
        <taxon>Candidatus Iainarchaeales</taxon>
        <taxon>Candidatus Iainarchaeaceae</taxon>
        <taxon>Candidatus Iainarchaeum</taxon>
    </lineage>
</organism>
<dbReference type="GO" id="GO:0002143">
    <property type="term" value="P:tRNA wobble position uridine thiolation"/>
    <property type="evidence" value="ECO:0007669"/>
    <property type="project" value="TreeGrafter"/>
</dbReference>
<dbReference type="InterPro" id="IPR014729">
    <property type="entry name" value="Rossmann-like_a/b/a_fold"/>
</dbReference>
<dbReference type="GO" id="GO:0002144">
    <property type="term" value="C:cytosolic tRNA wobble base thiouridylase complex"/>
    <property type="evidence" value="ECO:0007669"/>
    <property type="project" value="TreeGrafter"/>
</dbReference>
<evidence type="ECO:0000313" key="5">
    <source>
        <dbReference type="Proteomes" id="UP000277633"/>
    </source>
</evidence>